<feature type="region of interest" description="Disordered" evidence="1">
    <location>
        <begin position="389"/>
        <end position="412"/>
    </location>
</feature>
<gene>
    <name evidence="3" type="ORF">HKI87_03g18830</name>
</gene>
<evidence type="ECO:0000313" key="3">
    <source>
        <dbReference type="EMBL" id="WZN60354.1"/>
    </source>
</evidence>
<dbReference type="InterPro" id="IPR032710">
    <property type="entry name" value="NTF2-like_dom_sf"/>
</dbReference>
<dbReference type="PROSITE" id="PS50177">
    <property type="entry name" value="NTF2_DOMAIN"/>
    <property type="match status" value="1"/>
</dbReference>
<dbReference type="AlphaFoldDB" id="A0AAX4P362"/>
<organism evidence="3 4">
    <name type="scientific">Chloropicon roscoffensis</name>
    <dbReference type="NCBI Taxonomy" id="1461544"/>
    <lineage>
        <taxon>Eukaryota</taxon>
        <taxon>Viridiplantae</taxon>
        <taxon>Chlorophyta</taxon>
        <taxon>Chloropicophyceae</taxon>
        <taxon>Chloropicales</taxon>
        <taxon>Chloropicaceae</taxon>
        <taxon>Chloropicon</taxon>
    </lineage>
</organism>
<feature type="compositionally biased region" description="Basic residues" evidence="1">
    <location>
        <begin position="279"/>
        <end position="293"/>
    </location>
</feature>
<feature type="region of interest" description="Disordered" evidence="1">
    <location>
        <begin position="245"/>
        <end position="300"/>
    </location>
</feature>
<accession>A0AAX4P362</accession>
<dbReference type="Proteomes" id="UP001472866">
    <property type="component" value="Chromosome 03"/>
</dbReference>
<dbReference type="InterPro" id="IPR018222">
    <property type="entry name" value="Nuclear_transport_factor_2_euk"/>
</dbReference>
<dbReference type="InterPro" id="IPR002075">
    <property type="entry name" value="NTF2_dom"/>
</dbReference>
<name>A0AAX4P362_9CHLO</name>
<feature type="domain" description="NTF2" evidence="2">
    <location>
        <begin position="68"/>
        <end position="222"/>
    </location>
</feature>
<evidence type="ECO:0000313" key="4">
    <source>
        <dbReference type="Proteomes" id="UP001472866"/>
    </source>
</evidence>
<proteinExistence type="predicted"/>
<protein>
    <submittedName>
        <fullName evidence="3">NTF2 domain-containing protein</fullName>
    </submittedName>
</protein>
<evidence type="ECO:0000259" key="2">
    <source>
        <dbReference type="PROSITE" id="PS50177"/>
    </source>
</evidence>
<feature type="compositionally biased region" description="Polar residues" evidence="1">
    <location>
        <begin position="461"/>
        <end position="472"/>
    </location>
</feature>
<dbReference type="SUPFAM" id="SSF54427">
    <property type="entry name" value="NTF2-like"/>
    <property type="match status" value="1"/>
</dbReference>
<dbReference type="Pfam" id="PF02136">
    <property type="entry name" value="NTF2"/>
    <property type="match status" value="1"/>
</dbReference>
<feature type="region of interest" description="Disordered" evidence="1">
    <location>
        <begin position="453"/>
        <end position="484"/>
    </location>
</feature>
<keyword evidence="4" id="KW-1185">Reference proteome</keyword>
<sequence>MSSQLGPDPETPQRSVDELVKFYDGDLQQESRESEAWSSDTHFTAEDRVRGGVPSTSPVGGPGGTAATGEAFLAAYYECLSTDLGSLASFYFEDAVMTLQYDDENHGAAAAGQGRGAPLSPIGREIVRQPVVEGREAIGKRLLYIYGGRRARVTSMDCQVSSKGTMLLVASGMLEHNPSVGEGDGTYGVAPFVQSFIVSRSRDGEGGGEGGEFKITNDILRRSEPPIAQSVPQLADSIGTPVIGAGRAGAAAEEEATPEPLRQARRSQKSGKKQGGSSTHRRRRRDRKSRPTPKRLFQPVSLAAEGLGGGGAEGQAGGGGGNNLAALMAFIASLCEVLVNSVWSAVAILHVVGTLSLLLSVSAMFLKSRGDLMALDRRAAEMESSFWQDAAAGGQESGPAPPDPAMAAPAAAASSMGSGRRGIGLSSGSRIDNLAHAASSGYFGAGHLDFELSSDEGSGRVSPSYTRSQTSQGPGGLLRSLQNGDYSLVKGKGGGLPLFKDE</sequence>
<reference evidence="3 4" key="1">
    <citation type="submission" date="2024-03" db="EMBL/GenBank/DDBJ databases">
        <title>Complete genome sequence of the green alga Chloropicon roscoffensis RCC1871.</title>
        <authorList>
            <person name="Lemieux C."/>
            <person name="Pombert J.-F."/>
            <person name="Otis C."/>
            <person name="Turmel M."/>
        </authorList>
    </citation>
    <scope>NUCLEOTIDE SEQUENCE [LARGE SCALE GENOMIC DNA]</scope>
    <source>
        <strain evidence="3 4">RCC1871</strain>
    </source>
</reference>
<feature type="region of interest" description="Disordered" evidence="1">
    <location>
        <begin position="200"/>
        <end position="220"/>
    </location>
</feature>
<dbReference type="Gene3D" id="3.10.450.50">
    <property type="match status" value="1"/>
</dbReference>
<feature type="compositionally biased region" description="Basic residues" evidence="1">
    <location>
        <begin position="263"/>
        <end position="272"/>
    </location>
</feature>
<feature type="compositionally biased region" description="Basic and acidic residues" evidence="1">
    <location>
        <begin position="24"/>
        <end position="35"/>
    </location>
</feature>
<dbReference type="EMBL" id="CP151503">
    <property type="protein sequence ID" value="WZN60354.1"/>
    <property type="molecule type" value="Genomic_DNA"/>
</dbReference>
<feature type="region of interest" description="Disordered" evidence="1">
    <location>
        <begin position="24"/>
        <end position="63"/>
    </location>
</feature>
<evidence type="ECO:0000256" key="1">
    <source>
        <dbReference type="SAM" id="MobiDB-lite"/>
    </source>
</evidence>